<proteinExistence type="predicted"/>
<sequence>MDEVFQVPYMLQKCLFIERYGIFINHKQTLMNIELPAT</sequence>
<dbReference type="STRING" id="573321.SAMN04488505_1021092"/>
<keyword evidence="2" id="KW-1185">Reference proteome</keyword>
<accession>A0A1H7T0N8</accession>
<dbReference type="AlphaFoldDB" id="A0A1H7T0N8"/>
<evidence type="ECO:0000313" key="1">
    <source>
        <dbReference type="EMBL" id="SEL77804.1"/>
    </source>
</evidence>
<evidence type="ECO:0000313" key="2">
    <source>
        <dbReference type="Proteomes" id="UP000198984"/>
    </source>
</evidence>
<protein>
    <submittedName>
        <fullName evidence="1">Uncharacterized protein</fullName>
    </submittedName>
</protein>
<organism evidence="1 2">
    <name type="scientific">Chitinophaga rupis</name>
    <dbReference type="NCBI Taxonomy" id="573321"/>
    <lineage>
        <taxon>Bacteria</taxon>
        <taxon>Pseudomonadati</taxon>
        <taxon>Bacteroidota</taxon>
        <taxon>Chitinophagia</taxon>
        <taxon>Chitinophagales</taxon>
        <taxon>Chitinophagaceae</taxon>
        <taxon>Chitinophaga</taxon>
    </lineage>
</organism>
<dbReference type="Proteomes" id="UP000198984">
    <property type="component" value="Unassembled WGS sequence"/>
</dbReference>
<dbReference type="EMBL" id="FOBB01000002">
    <property type="protein sequence ID" value="SEL77804.1"/>
    <property type="molecule type" value="Genomic_DNA"/>
</dbReference>
<reference evidence="1 2" key="1">
    <citation type="submission" date="2016-10" db="EMBL/GenBank/DDBJ databases">
        <authorList>
            <person name="de Groot N.N."/>
        </authorList>
    </citation>
    <scope>NUCLEOTIDE SEQUENCE [LARGE SCALE GENOMIC DNA]</scope>
    <source>
        <strain evidence="1 2">DSM 21039</strain>
    </source>
</reference>
<gene>
    <name evidence="1" type="ORF">SAMN04488505_1021092</name>
</gene>
<name>A0A1H7T0N8_9BACT</name>